<name>A0A6C0L0M5_9ZZZZ</name>
<dbReference type="AlphaFoldDB" id="A0A6C0L0M5"/>
<accession>A0A6C0L0M5</accession>
<sequence>MKVLFLILASDDRVDELYSRLQYLSWRRYIHSRPGEIEAYFYKANPNLNTDFYIEGDTVYVKCIEEYPRLMKKFWLVLKAFESRLCEFDYICRPVLSSFIVLDRYLKHLKTLPRQNMCLAYILPGQVHTYNSQSNKWCWNIEQLVRHGEYIYRKEDEWKNEYMKKINYEEVPFPHGALFTITSDIGYEILNNTLITNNEGIDDACVGYILHYLKAQLIHYDYVSIYDPSDYIKLYPNNTYYYRVQHISNRTINDINVHNHLLDIYYSNI</sequence>
<proteinExistence type="predicted"/>
<organism evidence="1">
    <name type="scientific">viral metagenome</name>
    <dbReference type="NCBI Taxonomy" id="1070528"/>
    <lineage>
        <taxon>unclassified sequences</taxon>
        <taxon>metagenomes</taxon>
        <taxon>organismal metagenomes</taxon>
    </lineage>
</organism>
<reference evidence="1" key="1">
    <citation type="journal article" date="2020" name="Nature">
        <title>Giant virus diversity and host interactions through global metagenomics.</title>
        <authorList>
            <person name="Schulz F."/>
            <person name="Roux S."/>
            <person name="Paez-Espino D."/>
            <person name="Jungbluth S."/>
            <person name="Walsh D.A."/>
            <person name="Denef V.J."/>
            <person name="McMahon K.D."/>
            <person name="Konstantinidis K.T."/>
            <person name="Eloe-Fadrosh E.A."/>
            <person name="Kyrpides N.C."/>
            <person name="Woyke T."/>
        </authorList>
    </citation>
    <scope>NUCLEOTIDE SEQUENCE</scope>
    <source>
        <strain evidence="1">GVMAG-S-3300013286-35</strain>
    </source>
</reference>
<dbReference type="EMBL" id="MN740996">
    <property type="protein sequence ID" value="QHU22098.1"/>
    <property type="molecule type" value="Genomic_DNA"/>
</dbReference>
<evidence type="ECO:0000313" key="1">
    <source>
        <dbReference type="EMBL" id="QHU22098.1"/>
    </source>
</evidence>
<protein>
    <submittedName>
        <fullName evidence="1">Uncharacterized protein</fullName>
    </submittedName>
</protein>